<dbReference type="GO" id="GO:0005794">
    <property type="term" value="C:Golgi apparatus"/>
    <property type="evidence" value="ECO:0007669"/>
    <property type="project" value="TreeGrafter"/>
</dbReference>
<dbReference type="GO" id="GO:0045134">
    <property type="term" value="F:UDP phosphatase activity"/>
    <property type="evidence" value="ECO:0007669"/>
    <property type="project" value="TreeGrafter"/>
</dbReference>
<evidence type="ECO:0000256" key="5">
    <source>
        <dbReference type="SAM" id="SignalP"/>
    </source>
</evidence>
<dbReference type="GO" id="GO:0046036">
    <property type="term" value="P:CTP metabolic process"/>
    <property type="evidence" value="ECO:0007669"/>
    <property type="project" value="TreeGrafter"/>
</dbReference>
<dbReference type="AlphaFoldDB" id="A0A183SSI5"/>
<evidence type="ECO:0000313" key="8">
    <source>
        <dbReference type="WBParaSite" id="SSLN_0000741801-mRNA-1"/>
    </source>
</evidence>
<dbReference type="Pfam" id="PF01150">
    <property type="entry name" value="GDA1_CD39"/>
    <property type="match status" value="1"/>
</dbReference>
<gene>
    <name evidence="6" type="ORF">SSLN_LOCUS7183</name>
</gene>
<dbReference type="OrthoDB" id="6372431at2759"/>
<accession>A0A183SSI5</accession>
<dbReference type="Proteomes" id="UP000275846">
    <property type="component" value="Unassembled WGS sequence"/>
</dbReference>
<dbReference type="GO" id="GO:0016020">
    <property type="term" value="C:membrane"/>
    <property type="evidence" value="ECO:0007669"/>
    <property type="project" value="TreeGrafter"/>
</dbReference>
<keyword evidence="4" id="KW-0067">ATP-binding</keyword>
<dbReference type="GO" id="GO:0005524">
    <property type="term" value="F:ATP binding"/>
    <property type="evidence" value="ECO:0007669"/>
    <property type="project" value="UniProtKB-KW"/>
</dbReference>
<organism evidence="8">
    <name type="scientific">Schistocephalus solidus</name>
    <name type="common">Tapeworm</name>
    <dbReference type="NCBI Taxonomy" id="70667"/>
    <lineage>
        <taxon>Eukaryota</taxon>
        <taxon>Metazoa</taxon>
        <taxon>Spiralia</taxon>
        <taxon>Lophotrochozoa</taxon>
        <taxon>Platyhelminthes</taxon>
        <taxon>Cestoda</taxon>
        <taxon>Eucestoda</taxon>
        <taxon>Diphyllobothriidea</taxon>
        <taxon>Diphyllobothriidae</taxon>
        <taxon>Schistocephalus</taxon>
    </lineage>
</organism>
<keyword evidence="7" id="KW-1185">Reference proteome</keyword>
<evidence type="ECO:0000256" key="3">
    <source>
        <dbReference type="PIRSR" id="PIRSR600407-1"/>
    </source>
</evidence>
<keyword evidence="4" id="KW-0547">Nucleotide-binding</keyword>
<dbReference type="GO" id="GO:0006256">
    <property type="term" value="P:UDP catabolic process"/>
    <property type="evidence" value="ECO:0007669"/>
    <property type="project" value="TreeGrafter"/>
</dbReference>
<evidence type="ECO:0000313" key="7">
    <source>
        <dbReference type="Proteomes" id="UP000275846"/>
    </source>
</evidence>
<dbReference type="Gene3D" id="3.30.420.40">
    <property type="match status" value="1"/>
</dbReference>
<feature type="signal peptide" evidence="5">
    <location>
        <begin position="1"/>
        <end position="17"/>
    </location>
</feature>
<dbReference type="InterPro" id="IPR000407">
    <property type="entry name" value="GDA1_CD39_NTPase"/>
</dbReference>
<keyword evidence="5" id="KW-0732">Signal</keyword>
<feature type="chain" id="PRO_5043141279" evidence="5">
    <location>
        <begin position="18"/>
        <end position="376"/>
    </location>
</feature>
<evidence type="ECO:0000256" key="2">
    <source>
        <dbReference type="ARBA" id="ARBA00022801"/>
    </source>
</evidence>
<reference evidence="8" key="1">
    <citation type="submission" date="2016-06" db="UniProtKB">
        <authorList>
            <consortium name="WormBaseParasite"/>
        </authorList>
    </citation>
    <scope>IDENTIFICATION</scope>
</reference>
<dbReference type="GO" id="GO:0004382">
    <property type="term" value="F:GDP phosphatase activity"/>
    <property type="evidence" value="ECO:0007669"/>
    <property type="project" value="TreeGrafter"/>
</dbReference>
<sequence length="376" mass="41622">MLLAVYWCLTHFQTSTASPVLTSLSLGSNYAIVVDAGSSGSRIFVYCVEAENSPPGEIPIITLCQDAEGKPVVKKKTPGISSFAGKVSEVKPYISDLIQLAADYIPATAHSSTPLYILATAGMRLLTEVQQNAIWTTVRHTIKTKFDFNFEDTWAQTVSGLYEALFGWTTVNYLLGKLSVGMLDMGGASMQIAYEVPTKAVVSDDLIMNFTVGKVNTTSRRNYRVYVMTFLSYGTHDPCLQLGRETSLTSDDLIISRSLSATRQASGIPAVVFQGTGNLTLCLAYQKVLLKKDSPCPRAPCSMNGVHQPPIDFQKVKFYAMSEYWYTSADLANRVNTYDFFQFKNLAMALYLQLRVISLMRLTPNLINVLAWIYVF</sequence>
<feature type="active site" description="Proton acceptor" evidence="3">
    <location>
        <position position="163"/>
    </location>
</feature>
<reference evidence="6 7" key="2">
    <citation type="submission" date="2018-11" db="EMBL/GenBank/DDBJ databases">
        <authorList>
            <consortium name="Pathogen Informatics"/>
        </authorList>
    </citation>
    <scope>NUCLEOTIDE SEQUENCE [LARGE SCALE GENOMIC DNA]</scope>
    <source>
        <strain evidence="6 7">NST_G2</strain>
    </source>
</reference>
<dbReference type="STRING" id="70667.A0A183SSI5"/>
<protein>
    <submittedName>
        <fullName evidence="8">Ectonucleoside triphosphate diphosphohydrolase 5</fullName>
    </submittedName>
</protein>
<dbReference type="GO" id="GO:0017111">
    <property type="term" value="F:ribonucleoside triphosphate phosphatase activity"/>
    <property type="evidence" value="ECO:0007669"/>
    <property type="project" value="TreeGrafter"/>
</dbReference>
<dbReference type="EMBL" id="UYSU01034026">
    <property type="protein sequence ID" value="VDL93568.1"/>
    <property type="molecule type" value="Genomic_DNA"/>
</dbReference>
<keyword evidence="2" id="KW-0378">Hydrolase</keyword>
<evidence type="ECO:0000256" key="4">
    <source>
        <dbReference type="PIRSR" id="PIRSR600407-2"/>
    </source>
</evidence>
<dbReference type="PANTHER" id="PTHR11782:SF121">
    <property type="entry name" value="NUCLEOSIDE-DIPHOSPHATASE MIG-23"/>
    <property type="match status" value="1"/>
</dbReference>
<dbReference type="PANTHER" id="PTHR11782">
    <property type="entry name" value="ADENOSINE/GUANOSINE DIPHOSPHATASE"/>
    <property type="match status" value="1"/>
</dbReference>
<dbReference type="Gene3D" id="3.30.420.150">
    <property type="entry name" value="Exopolyphosphatase. Domain 2"/>
    <property type="match status" value="1"/>
</dbReference>
<comment type="similarity">
    <text evidence="1">Belongs to the GDA1/CD39 NTPase family.</text>
</comment>
<feature type="binding site" evidence="4">
    <location>
        <begin position="187"/>
        <end position="191"/>
    </location>
    <ligand>
        <name>ATP</name>
        <dbReference type="ChEBI" id="CHEBI:30616"/>
    </ligand>
</feature>
<proteinExistence type="inferred from homology"/>
<evidence type="ECO:0000256" key="1">
    <source>
        <dbReference type="ARBA" id="ARBA00009283"/>
    </source>
</evidence>
<dbReference type="WBParaSite" id="SSLN_0000741801-mRNA-1">
    <property type="protein sequence ID" value="SSLN_0000741801-mRNA-1"/>
    <property type="gene ID" value="SSLN_0000741801"/>
</dbReference>
<evidence type="ECO:0000313" key="6">
    <source>
        <dbReference type="EMBL" id="VDL93568.1"/>
    </source>
</evidence>
<name>A0A183SSI5_SCHSO</name>